<dbReference type="VEuPathDB" id="GiardiaDB:SS50377_28645"/>
<dbReference type="InterPro" id="IPR019013">
    <property type="entry name" value="Vma21"/>
</dbReference>
<organism evidence="7">
    <name type="scientific">Spironucleus salmonicida</name>
    <dbReference type="NCBI Taxonomy" id="348837"/>
    <lineage>
        <taxon>Eukaryota</taxon>
        <taxon>Metamonada</taxon>
        <taxon>Diplomonadida</taxon>
        <taxon>Hexamitidae</taxon>
        <taxon>Hexamitinae</taxon>
        <taxon>Spironucleus</taxon>
    </lineage>
</organism>
<evidence type="ECO:0000256" key="4">
    <source>
        <dbReference type="ARBA" id="ARBA00023136"/>
    </source>
</evidence>
<dbReference type="Pfam" id="PF09446">
    <property type="entry name" value="VMA21"/>
    <property type="match status" value="1"/>
</dbReference>
<evidence type="ECO:0000256" key="1">
    <source>
        <dbReference type="ARBA" id="ARBA00022692"/>
    </source>
</evidence>
<keyword evidence="3 6" id="KW-1133">Transmembrane helix</keyword>
<evidence type="ECO:0000256" key="3">
    <source>
        <dbReference type="ARBA" id="ARBA00022989"/>
    </source>
</evidence>
<evidence type="ECO:0000313" key="7">
    <source>
        <dbReference type="EMBL" id="EST41532.1"/>
    </source>
</evidence>
<dbReference type="OrthoDB" id="160405at2759"/>
<evidence type="ECO:0000256" key="2">
    <source>
        <dbReference type="ARBA" id="ARBA00022824"/>
    </source>
</evidence>
<sequence>MTSYIIGMVVAPLISFFSTKSVLLDNNMKLEKANAYSALSSVVVIHIILFVAYKRHVSIVKQVNATQLEKTKQMKE</sequence>
<evidence type="ECO:0000313" key="8">
    <source>
        <dbReference type="EMBL" id="KAH0569689.1"/>
    </source>
</evidence>
<accession>V6LAU1</accession>
<dbReference type="AlphaFoldDB" id="V6LAU1"/>
<dbReference type="EMBL" id="AUWU02000009">
    <property type="protein sequence ID" value="KAH0569689.1"/>
    <property type="molecule type" value="Genomic_DNA"/>
</dbReference>
<proteinExistence type="predicted"/>
<dbReference type="GO" id="GO:0031410">
    <property type="term" value="C:cytoplasmic vesicle"/>
    <property type="evidence" value="ECO:0007669"/>
    <property type="project" value="UniProtKB-KW"/>
</dbReference>
<name>V6LAU1_9EUKA</name>
<dbReference type="GO" id="GO:0070072">
    <property type="term" value="P:vacuolar proton-transporting V-type ATPase complex assembly"/>
    <property type="evidence" value="ECO:0007669"/>
    <property type="project" value="InterPro"/>
</dbReference>
<keyword evidence="1 6" id="KW-0812">Transmembrane</keyword>
<gene>
    <name evidence="7" type="ORF">SS50377_18869</name>
    <name evidence="8" type="ORF">SS50377_28645</name>
</gene>
<keyword evidence="4 6" id="KW-0472">Membrane</keyword>
<feature type="transmembrane region" description="Helical" evidence="6">
    <location>
        <begin position="35"/>
        <end position="53"/>
    </location>
</feature>
<evidence type="ECO:0000313" key="9">
    <source>
        <dbReference type="Proteomes" id="UP000018208"/>
    </source>
</evidence>
<feature type="transmembrane region" description="Helical" evidence="6">
    <location>
        <begin position="5"/>
        <end position="23"/>
    </location>
</feature>
<keyword evidence="9" id="KW-1185">Reference proteome</keyword>
<dbReference type="EMBL" id="KI546169">
    <property type="protein sequence ID" value="EST41532.1"/>
    <property type="molecule type" value="Genomic_DNA"/>
</dbReference>
<dbReference type="Proteomes" id="UP000018208">
    <property type="component" value="Unassembled WGS sequence"/>
</dbReference>
<reference evidence="7 8" key="1">
    <citation type="journal article" date="2014" name="PLoS Genet.">
        <title>The Genome of Spironucleus salmonicida Highlights a Fish Pathogen Adapted to Fluctuating Environments.</title>
        <authorList>
            <person name="Xu F."/>
            <person name="Jerlstrom-Hultqvist J."/>
            <person name="Einarsson E."/>
            <person name="Astvaldsson A."/>
            <person name="Svard S.G."/>
            <person name="Andersson J.O."/>
        </authorList>
    </citation>
    <scope>NUCLEOTIDE SEQUENCE</scope>
    <source>
        <strain evidence="8">ATCC 50377</strain>
    </source>
</reference>
<keyword evidence="5" id="KW-0968">Cytoplasmic vesicle</keyword>
<protein>
    <submittedName>
        <fullName evidence="7">VMA21-like and transmembrane domain-containing protein</fullName>
    </submittedName>
</protein>
<keyword evidence="2" id="KW-0256">Endoplasmic reticulum</keyword>
<evidence type="ECO:0000256" key="5">
    <source>
        <dbReference type="ARBA" id="ARBA00023329"/>
    </source>
</evidence>
<reference evidence="8" key="2">
    <citation type="submission" date="2020-12" db="EMBL/GenBank/DDBJ databases">
        <title>New Spironucleus salmonicida genome in near-complete chromosomes.</title>
        <authorList>
            <person name="Xu F."/>
            <person name="Kurt Z."/>
            <person name="Jimenez-Gonzalez A."/>
            <person name="Astvaldsson A."/>
            <person name="Andersson J.O."/>
            <person name="Svard S.G."/>
        </authorList>
    </citation>
    <scope>NUCLEOTIDE SEQUENCE</scope>
    <source>
        <strain evidence="8">ATCC 50377</strain>
    </source>
</reference>
<evidence type="ECO:0000256" key="6">
    <source>
        <dbReference type="SAM" id="Phobius"/>
    </source>
</evidence>